<reference evidence="5 6" key="1">
    <citation type="journal article" date="2012" name="J. Bacteriol.">
        <title>Genome Sequence of the Halotolerant Bacterium Imtechella halotolerans K1T.</title>
        <authorList>
            <person name="Kumar S."/>
            <person name="Vikram S."/>
            <person name="Subramanian S."/>
            <person name="Raghava G.P."/>
            <person name="Pinnaka A.K."/>
        </authorList>
    </citation>
    <scope>NUCLEOTIDE SEQUENCE [LARGE SCALE GENOMIC DNA]</scope>
    <source>
        <strain evidence="5 6">K1</strain>
    </source>
</reference>
<accession>I0WFD0</accession>
<dbReference type="eggNOG" id="COG1846">
    <property type="taxonomic scope" value="Bacteria"/>
</dbReference>
<evidence type="ECO:0000313" key="6">
    <source>
        <dbReference type="Proteomes" id="UP000005938"/>
    </source>
</evidence>
<feature type="domain" description="HTH marR-type" evidence="4">
    <location>
        <begin position="3"/>
        <end position="135"/>
    </location>
</feature>
<protein>
    <submittedName>
        <fullName evidence="5">MarR family transcriptional regulator</fullName>
    </submittedName>
</protein>
<evidence type="ECO:0000256" key="3">
    <source>
        <dbReference type="ARBA" id="ARBA00023163"/>
    </source>
</evidence>
<comment type="caution">
    <text evidence="5">The sequence shown here is derived from an EMBL/GenBank/DDBJ whole genome shotgun (WGS) entry which is preliminary data.</text>
</comment>
<dbReference type="Gene3D" id="1.10.10.10">
    <property type="entry name" value="Winged helix-like DNA-binding domain superfamily/Winged helix DNA-binding domain"/>
    <property type="match status" value="1"/>
</dbReference>
<dbReference type="AlphaFoldDB" id="I0WFD0"/>
<keyword evidence="6" id="KW-1185">Reference proteome</keyword>
<dbReference type="RefSeq" id="WP_008238904.1">
    <property type="nucleotide sequence ID" value="NZ_AJJU01000007.1"/>
</dbReference>
<dbReference type="Proteomes" id="UP000005938">
    <property type="component" value="Unassembled WGS sequence"/>
</dbReference>
<dbReference type="InterPro" id="IPR036390">
    <property type="entry name" value="WH_DNA-bd_sf"/>
</dbReference>
<dbReference type="InterPro" id="IPR036388">
    <property type="entry name" value="WH-like_DNA-bd_sf"/>
</dbReference>
<name>I0WFD0_9FLAO</name>
<evidence type="ECO:0000259" key="4">
    <source>
        <dbReference type="PROSITE" id="PS50995"/>
    </source>
</evidence>
<dbReference type="GO" id="GO:0003700">
    <property type="term" value="F:DNA-binding transcription factor activity"/>
    <property type="evidence" value="ECO:0007669"/>
    <property type="project" value="InterPro"/>
</dbReference>
<dbReference type="SUPFAM" id="SSF46785">
    <property type="entry name" value="Winged helix' DNA-binding domain"/>
    <property type="match status" value="1"/>
</dbReference>
<evidence type="ECO:0000313" key="5">
    <source>
        <dbReference type="EMBL" id="EID75096.1"/>
    </source>
</evidence>
<gene>
    <name evidence="5" type="ORF">W5A_07167</name>
</gene>
<sequence length="159" mass="18102">MKDKTIDYALRATWQAVSRMYNEEAGKHTSTMATGFTLLSIDPDSGTPSTSLGPRMGMEATSLSRILKSMEDRGLIFREKNPDDGRSVLINLTDFGKEMREVSKKTVLRFNEVVKAHITEEQLKAFFEVTEIINDLIVEKKIYTIDNTPKPHKNDKKNF</sequence>
<dbReference type="PROSITE" id="PS50995">
    <property type="entry name" value="HTH_MARR_2"/>
    <property type="match status" value="1"/>
</dbReference>
<organism evidence="5 6">
    <name type="scientific">Imtechella halotolerans K1</name>
    <dbReference type="NCBI Taxonomy" id="946077"/>
    <lineage>
        <taxon>Bacteria</taxon>
        <taxon>Pseudomonadati</taxon>
        <taxon>Bacteroidota</taxon>
        <taxon>Flavobacteriia</taxon>
        <taxon>Flavobacteriales</taxon>
        <taxon>Flavobacteriaceae</taxon>
        <taxon>Imtechella</taxon>
    </lineage>
</organism>
<keyword evidence="1" id="KW-0805">Transcription regulation</keyword>
<dbReference type="OrthoDB" id="1467380at2"/>
<dbReference type="PANTHER" id="PTHR42756">
    <property type="entry name" value="TRANSCRIPTIONAL REGULATOR, MARR"/>
    <property type="match status" value="1"/>
</dbReference>
<dbReference type="PROSITE" id="PS01117">
    <property type="entry name" value="HTH_MARR_1"/>
    <property type="match status" value="1"/>
</dbReference>
<dbReference type="SMART" id="SM00347">
    <property type="entry name" value="HTH_MARR"/>
    <property type="match status" value="1"/>
</dbReference>
<dbReference type="STRING" id="946077.W5A_07167"/>
<proteinExistence type="predicted"/>
<dbReference type="GO" id="GO:0003677">
    <property type="term" value="F:DNA binding"/>
    <property type="evidence" value="ECO:0007669"/>
    <property type="project" value="UniProtKB-KW"/>
</dbReference>
<dbReference type="EMBL" id="AJJU01000007">
    <property type="protein sequence ID" value="EID75096.1"/>
    <property type="molecule type" value="Genomic_DNA"/>
</dbReference>
<keyword evidence="3" id="KW-0804">Transcription</keyword>
<evidence type="ECO:0000256" key="1">
    <source>
        <dbReference type="ARBA" id="ARBA00023015"/>
    </source>
</evidence>
<dbReference type="InterPro" id="IPR000835">
    <property type="entry name" value="HTH_MarR-typ"/>
</dbReference>
<dbReference type="InterPro" id="IPR023187">
    <property type="entry name" value="Tscrpt_reg_MarR-type_CS"/>
</dbReference>
<evidence type="ECO:0000256" key="2">
    <source>
        <dbReference type="ARBA" id="ARBA00023125"/>
    </source>
</evidence>
<dbReference type="PANTHER" id="PTHR42756:SF1">
    <property type="entry name" value="TRANSCRIPTIONAL REPRESSOR OF EMRAB OPERON"/>
    <property type="match status" value="1"/>
</dbReference>
<keyword evidence="2" id="KW-0238">DNA-binding</keyword>
<dbReference type="Pfam" id="PF01047">
    <property type="entry name" value="MarR"/>
    <property type="match status" value="1"/>
</dbReference>
<dbReference type="PATRIC" id="fig|946077.3.peg.1449"/>